<keyword evidence="3" id="KW-0713">Self-incompatibility</keyword>
<dbReference type="SMR" id="A0A078FIT9"/>
<evidence type="ECO:0000256" key="1">
    <source>
        <dbReference type="ARBA" id="ARBA00004613"/>
    </source>
</evidence>
<feature type="chain" id="PRO_5036493995" evidence="6">
    <location>
        <begin position="21"/>
        <end position="154"/>
    </location>
</feature>
<reference evidence="7 8" key="1">
    <citation type="journal article" date="2014" name="Science">
        <title>Plant genetics. Early allopolyploid evolution in the post-Neolithic Brassica napus oilseed genome.</title>
        <authorList>
            <person name="Chalhoub B."/>
            <person name="Denoeud F."/>
            <person name="Liu S."/>
            <person name="Parkin I.A."/>
            <person name="Tang H."/>
            <person name="Wang X."/>
            <person name="Chiquet J."/>
            <person name="Belcram H."/>
            <person name="Tong C."/>
            <person name="Samans B."/>
            <person name="Correa M."/>
            <person name="Da Silva C."/>
            <person name="Just J."/>
            <person name="Falentin C."/>
            <person name="Koh C.S."/>
            <person name="Le Clainche I."/>
            <person name="Bernard M."/>
            <person name="Bento P."/>
            <person name="Noel B."/>
            <person name="Labadie K."/>
            <person name="Alberti A."/>
            <person name="Charles M."/>
            <person name="Arnaud D."/>
            <person name="Guo H."/>
            <person name="Daviaud C."/>
            <person name="Alamery S."/>
            <person name="Jabbari K."/>
            <person name="Zhao M."/>
            <person name="Edger P.P."/>
            <person name="Chelaifa H."/>
            <person name="Tack D."/>
            <person name="Lassalle G."/>
            <person name="Mestiri I."/>
            <person name="Schnel N."/>
            <person name="Le Paslier M.C."/>
            <person name="Fan G."/>
            <person name="Renault V."/>
            <person name="Bayer P.E."/>
            <person name="Golicz A.A."/>
            <person name="Manoli S."/>
            <person name="Lee T.H."/>
            <person name="Thi V.H."/>
            <person name="Chalabi S."/>
            <person name="Hu Q."/>
            <person name="Fan C."/>
            <person name="Tollenaere R."/>
            <person name="Lu Y."/>
            <person name="Battail C."/>
            <person name="Shen J."/>
            <person name="Sidebottom C.H."/>
            <person name="Wang X."/>
            <person name="Canaguier A."/>
            <person name="Chauveau A."/>
            <person name="Berard A."/>
            <person name="Deniot G."/>
            <person name="Guan M."/>
            <person name="Liu Z."/>
            <person name="Sun F."/>
            <person name="Lim Y.P."/>
            <person name="Lyons E."/>
            <person name="Town C.D."/>
            <person name="Bancroft I."/>
            <person name="Wang X."/>
            <person name="Meng J."/>
            <person name="Ma J."/>
            <person name="Pires J.C."/>
            <person name="King G.J."/>
            <person name="Brunel D."/>
            <person name="Delourme R."/>
            <person name="Renard M."/>
            <person name="Aury J.M."/>
            <person name="Adams K.L."/>
            <person name="Batley J."/>
            <person name="Snowdon R.J."/>
            <person name="Tost J."/>
            <person name="Edwards D."/>
            <person name="Zhou Y."/>
            <person name="Hua W."/>
            <person name="Sharpe A.G."/>
            <person name="Paterson A.H."/>
            <person name="Guan C."/>
            <person name="Wincker P."/>
        </authorList>
    </citation>
    <scope>NUCLEOTIDE SEQUENCE [LARGE SCALE GENOMIC DNA]</scope>
    <source>
        <strain evidence="8">cv. Darmor-bzh</strain>
    </source>
</reference>
<dbReference type="InterPro" id="IPR010264">
    <property type="entry name" value="Self-incomp_S1"/>
</dbReference>
<gene>
    <name evidence="7" type="primary">BnaA10g06950D</name>
    <name evidence="7" type="ORF">GSBRNA2T00078983001</name>
</gene>
<feature type="signal peptide" evidence="6">
    <location>
        <begin position="1"/>
        <end position="20"/>
    </location>
</feature>
<evidence type="ECO:0000313" key="7">
    <source>
        <dbReference type="EMBL" id="CDY14360.1"/>
    </source>
</evidence>
<dbReference type="Pfam" id="PF05938">
    <property type="entry name" value="Self-incomp_S1"/>
    <property type="match status" value="1"/>
</dbReference>
<sequence length="154" mass="18294">MMNYLIFMLVIAMCFSLNEGIVCNIDNYHLPQCRKEKCIMNTLEFQNKLNPASILKVNCSSNKKEVENLHEIKFNDKYQIFLKERGMGNRIVWRCLLRHGDKVENSQILWRAYRGAMRHRCGEKRSWIARPDGIYLEKNNKTKGFQHPWVVSKQ</sequence>
<evidence type="ECO:0000256" key="6">
    <source>
        <dbReference type="SAM" id="SignalP"/>
    </source>
</evidence>
<organism evidence="7 8">
    <name type="scientific">Brassica napus</name>
    <name type="common">Rape</name>
    <dbReference type="NCBI Taxonomy" id="3708"/>
    <lineage>
        <taxon>Eukaryota</taxon>
        <taxon>Viridiplantae</taxon>
        <taxon>Streptophyta</taxon>
        <taxon>Embryophyta</taxon>
        <taxon>Tracheophyta</taxon>
        <taxon>Spermatophyta</taxon>
        <taxon>Magnoliopsida</taxon>
        <taxon>eudicotyledons</taxon>
        <taxon>Gunneridae</taxon>
        <taxon>Pentapetalae</taxon>
        <taxon>rosids</taxon>
        <taxon>malvids</taxon>
        <taxon>Brassicales</taxon>
        <taxon>Brassicaceae</taxon>
        <taxon>Brassiceae</taxon>
        <taxon>Brassica</taxon>
    </lineage>
</organism>
<dbReference type="GO" id="GO:0005576">
    <property type="term" value="C:extracellular region"/>
    <property type="evidence" value="ECO:0007669"/>
    <property type="project" value="UniProtKB-SubCell"/>
</dbReference>
<keyword evidence="8" id="KW-1185">Reference proteome</keyword>
<name>A0A078FIT9_BRANA</name>
<dbReference type="AlphaFoldDB" id="A0A078FIT9"/>
<comment type="similarity">
    <text evidence="2">Belongs to the plant self-incompatibility (S1) protein family.</text>
</comment>
<evidence type="ECO:0000256" key="4">
    <source>
        <dbReference type="ARBA" id="ARBA00022525"/>
    </source>
</evidence>
<dbReference type="GO" id="GO:0060320">
    <property type="term" value="P:rejection of self pollen"/>
    <property type="evidence" value="ECO:0007669"/>
    <property type="project" value="UniProtKB-KW"/>
</dbReference>
<keyword evidence="4" id="KW-0964">Secreted</keyword>
<evidence type="ECO:0000256" key="3">
    <source>
        <dbReference type="ARBA" id="ARBA00022471"/>
    </source>
</evidence>
<proteinExistence type="inferred from homology"/>
<comment type="subcellular location">
    <subcellularLocation>
        <location evidence="1">Secreted</location>
    </subcellularLocation>
</comment>
<dbReference type="EMBL" id="LK032042">
    <property type="protein sequence ID" value="CDY14360.1"/>
    <property type="molecule type" value="Genomic_DNA"/>
</dbReference>
<dbReference type="Gramene" id="CDY14360">
    <property type="protein sequence ID" value="CDY14360"/>
    <property type="gene ID" value="GSBRNA2T00078983001"/>
</dbReference>
<keyword evidence="5 6" id="KW-0732">Signal</keyword>
<dbReference type="PaxDb" id="3708-A0A078FIT9"/>
<accession>A0A078FIT9</accession>
<evidence type="ECO:0000313" key="8">
    <source>
        <dbReference type="Proteomes" id="UP000028999"/>
    </source>
</evidence>
<dbReference type="Proteomes" id="UP000028999">
    <property type="component" value="Unassembled WGS sequence"/>
</dbReference>
<protein>
    <submittedName>
        <fullName evidence="7">BnaA10g06950D protein</fullName>
    </submittedName>
</protein>
<evidence type="ECO:0000256" key="5">
    <source>
        <dbReference type="ARBA" id="ARBA00022729"/>
    </source>
</evidence>
<evidence type="ECO:0000256" key="2">
    <source>
        <dbReference type="ARBA" id="ARBA00005581"/>
    </source>
</evidence>